<name>A0A182IS43_ANOAO</name>
<proteinExistence type="predicted"/>
<accession>A0A182IS43</accession>
<dbReference type="VEuPathDB" id="VectorBase:AATE004440"/>
<reference evidence="1" key="1">
    <citation type="submission" date="2022-08" db="UniProtKB">
        <authorList>
            <consortium name="EnsemblMetazoa"/>
        </authorList>
    </citation>
    <scope>IDENTIFICATION</scope>
    <source>
        <strain evidence="1">EBRO</strain>
    </source>
</reference>
<evidence type="ECO:0000313" key="1">
    <source>
        <dbReference type="EnsemblMetazoa" id="AATE004440-PA.1"/>
    </source>
</evidence>
<dbReference type="AlphaFoldDB" id="A0A182IS43"/>
<protein>
    <submittedName>
        <fullName evidence="1">Uncharacterized protein</fullName>
    </submittedName>
</protein>
<sequence>MRAFVIVFLAALATTCAAHSIPAALFTPYVPVHPLDEGYFPLPKFFHRVETGLVQEHPIVRFPGSLQPHPYAPPSFAHYPSEPQHQPQDFNHEKPYLTFVAPTTTSLVAYVPVQRGTQGPWAVPNVFIKGQGYSTNQYVAPAVMKRLYWNCEIECPGSGAMCMDPRVAMTAIAPGYSARFPDTTGTIGTGAANLDACEKSCQGPSGNE</sequence>
<organism evidence="1">
    <name type="scientific">Anopheles atroparvus</name>
    <name type="common">European mosquito</name>
    <dbReference type="NCBI Taxonomy" id="41427"/>
    <lineage>
        <taxon>Eukaryota</taxon>
        <taxon>Metazoa</taxon>
        <taxon>Ecdysozoa</taxon>
        <taxon>Arthropoda</taxon>
        <taxon>Hexapoda</taxon>
        <taxon>Insecta</taxon>
        <taxon>Pterygota</taxon>
        <taxon>Neoptera</taxon>
        <taxon>Endopterygota</taxon>
        <taxon>Diptera</taxon>
        <taxon>Nematocera</taxon>
        <taxon>Culicoidea</taxon>
        <taxon>Culicidae</taxon>
        <taxon>Anophelinae</taxon>
        <taxon>Anopheles</taxon>
    </lineage>
</organism>
<dbReference type="EnsemblMetazoa" id="AATE004440-RA">
    <property type="protein sequence ID" value="AATE004440-PA.1"/>
    <property type="gene ID" value="AATE004440"/>
</dbReference>